<sequence>MNLCPLFALAGLAIAAPASAATILLHPDGAEHRAAINIDMFLGEGVYAARFAFDRPVGPECLLTFIHNVDYDFYGVADGIHYGGDDVPTFWDHSFTGSTFSTLLRVERPYRQLWHWAGEIGDVEERGVYSVNAAFGEFTFDSPAPVRLDYGFERVGEVPEPSSWAMLIAGFLALGTALRRQRVRVGLGWL</sequence>
<accession>A0A840HVL3</accession>
<evidence type="ECO:0000313" key="4">
    <source>
        <dbReference type="Proteomes" id="UP000575068"/>
    </source>
</evidence>
<feature type="chain" id="PRO_5033034168" description="Ice-binding protein C-terminal domain-containing protein" evidence="1">
    <location>
        <begin position="21"/>
        <end position="190"/>
    </location>
</feature>
<dbReference type="EMBL" id="JACHOV010000009">
    <property type="protein sequence ID" value="MBB4642095.1"/>
    <property type="molecule type" value="Genomic_DNA"/>
</dbReference>
<proteinExistence type="predicted"/>
<reference evidence="3 4" key="1">
    <citation type="submission" date="2020-08" db="EMBL/GenBank/DDBJ databases">
        <title>Genomic Encyclopedia of Type Strains, Phase IV (KMG-IV): sequencing the most valuable type-strain genomes for metagenomic binning, comparative biology and taxonomic classification.</title>
        <authorList>
            <person name="Goeker M."/>
        </authorList>
    </citation>
    <scope>NUCLEOTIDE SEQUENCE [LARGE SCALE GENOMIC DNA]</scope>
    <source>
        <strain evidence="3 4">DSM 7465</strain>
    </source>
</reference>
<dbReference type="NCBIfam" id="NF035944">
    <property type="entry name" value="PEPxxWA-CTERM"/>
    <property type="match status" value="1"/>
</dbReference>
<dbReference type="Proteomes" id="UP000575068">
    <property type="component" value="Unassembled WGS sequence"/>
</dbReference>
<name>A0A840HVL3_9SPHN</name>
<dbReference type="Pfam" id="PF07589">
    <property type="entry name" value="PEP-CTERM"/>
    <property type="match status" value="1"/>
</dbReference>
<gene>
    <name evidence="3" type="ORF">HNQ99_002417</name>
</gene>
<dbReference type="NCBIfam" id="TIGR02595">
    <property type="entry name" value="PEP_CTERM"/>
    <property type="match status" value="1"/>
</dbReference>
<evidence type="ECO:0000259" key="2">
    <source>
        <dbReference type="Pfam" id="PF07589"/>
    </source>
</evidence>
<feature type="signal peptide" evidence="1">
    <location>
        <begin position="1"/>
        <end position="20"/>
    </location>
</feature>
<keyword evidence="1" id="KW-0732">Signal</keyword>
<dbReference type="AlphaFoldDB" id="A0A840HVL3"/>
<evidence type="ECO:0000313" key="3">
    <source>
        <dbReference type="EMBL" id="MBB4642095.1"/>
    </source>
</evidence>
<feature type="domain" description="Ice-binding protein C-terminal" evidence="2">
    <location>
        <begin position="158"/>
        <end position="180"/>
    </location>
</feature>
<protein>
    <recommendedName>
        <fullName evidence="2">Ice-binding protein C-terminal domain-containing protein</fullName>
    </recommendedName>
</protein>
<comment type="caution">
    <text evidence="3">The sequence shown here is derived from an EMBL/GenBank/DDBJ whole genome shotgun (WGS) entry which is preliminary data.</text>
</comment>
<dbReference type="InterPro" id="IPR013424">
    <property type="entry name" value="Ice-binding_C"/>
</dbReference>
<dbReference type="RefSeq" id="WP_184475876.1">
    <property type="nucleotide sequence ID" value="NZ_JACHOV010000009.1"/>
</dbReference>
<keyword evidence="4" id="KW-1185">Reference proteome</keyword>
<organism evidence="3 4">
    <name type="scientific">Rhizorhapis suberifaciens</name>
    <name type="common">corky root of lettuce</name>
    <dbReference type="NCBI Taxonomy" id="13656"/>
    <lineage>
        <taxon>Bacteria</taxon>
        <taxon>Pseudomonadati</taxon>
        <taxon>Pseudomonadota</taxon>
        <taxon>Alphaproteobacteria</taxon>
        <taxon>Sphingomonadales</taxon>
        <taxon>Sphingomonadaceae</taxon>
        <taxon>Rhizorhapis</taxon>
    </lineage>
</organism>
<evidence type="ECO:0000256" key="1">
    <source>
        <dbReference type="SAM" id="SignalP"/>
    </source>
</evidence>